<keyword evidence="2" id="KW-1185">Reference proteome</keyword>
<gene>
    <name evidence="1" type="ORF">DSM5745_08757</name>
</gene>
<dbReference type="Proteomes" id="UP000256690">
    <property type="component" value="Unassembled WGS sequence"/>
</dbReference>
<evidence type="ECO:0008006" key="3">
    <source>
        <dbReference type="Google" id="ProtNLM"/>
    </source>
</evidence>
<evidence type="ECO:0000313" key="2">
    <source>
        <dbReference type="Proteomes" id="UP000256690"/>
    </source>
</evidence>
<comment type="caution">
    <text evidence="1">The sequence shown here is derived from an EMBL/GenBank/DDBJ whole genome shotgun (WGS) entry which is preliminary data.</text>
</comment>
<dbReference type="RefSeq" id="XP_026600786.1">
    <property type="nucleotide sequence ID" value="XM_026750773.1"/>
</dbReference>
<accession>A0A3D8R4T9</accession>
<name>A0A3D8R4T9_9EURO</name>
<proteinExistence type="predicted"/>
<evidence type="ECO:0000313" key="1">
    <source>
        <dbReference type="EMBL" id="RDW68997.1"/>
    </source>
</evidence>
<dbReference type="OrthoDB" id="5139510at2759"/>
<protein>
    <recommendedName>
        <fullName evidence="3">F-box domain-containing protein</fullName>
    </recommendedName>
</protein>
<sequence>MSALDDIQCPLQTLVLAGVGETWDDYEGYFESKRTAPFTSLELHNYVDPETFDHLINWPQSLIIFRFVYKGLVHDSTILPMILKGLSVHRETLKEIDIRSLRIRKRGSLDLSKFSALRTLTLPQAAIRCSDGLAAFDDIRVLLPSNLLTFRLDYAIDDRHDESAKDFGENEEQVIRTLALAAVTAKAALRTIEIEFIPSLSKCKVEDGYPWDRMNRIKEEMEPHGIRVVCPKPPLPKEEWLLAVAAGNR</sequence>
<organism evidence="1 2">
    <name type="scientific">Aspergillus mulundensis</name>
    <dbReference type="NCBI Taxonomy" id="1810919"/>
    <lineage>
        <taxon>Eukaryota</taxon>
        <taxon>Fungi</taxon>
        <taxon>Dikarya</taxon>
        <taxon>Ascomycota</taxon>
        <taxon>Pezizomycotina</taxon>
        <taxon>Eurotiomycetes</taxon>
        <taxon>Eurotiomycetidae</taxon>
        <taxon>Eurotiales</taxon>
        <taxon>Aspergillaceae</taxon>
        <taxon>Aspergillus</taxon>
        <taxon>Aspergillus subgen. Nidulantes</taxon>
    </lineage>
</organism>
<reference evidence="1 2" key="1">
    <citation type="journal article" date="2018" name="IMA Fungus">
        <title>IMA Genome-F 9: Draft genome sequence of Annulohypoxylon stygium, Aspergillus mulundensis, Berkeleyomyces basicola (syn. Thielaviopsis basicola), Ceratocystis smalleyi, two Cercospora beticola strains, Coleophoma cylindrospora, Fusarium fracticaudum, Phialophora cf. hyalina, and Morchella septimelata.</title>
        <authorList>
            <person name="Wingfield B.D."/>
            <person name="Bills G.F."/>
            <person name="Dong Y."/>
            <person name="Huang W."/>
            <person name="Nel W.J."/>
            <person name="Swalarsk-Parry B.S."/>
            <person name="Vaghefi N."/>
            <person name="Wilken P.M."/>
            <person name="An Z."/>
            <person name="de Beer Z.W."/>
            <person name="De Vos L."/>
            <person name="Chen L."/>
            <person name="Duong T.A."/>
            <person name="Gao Y."/>
            <person name="Hammerbacher A."/>
            <person name="Kikkert J.R."/>
            <person name="Li Y."/>
            <person name="Li H."/>
            <person name="Li K."/>
            <person name="Li Q."/>
            <person name="Liu X."/>
            <person name="Ma X."/>
            <person name="Naidoo K."/>
            <person name="Pethybridge S.J."/>
            <person name="Sun J."/>
            <person name="Steenkamp E.T."/>
            <person name="van der Nest M.A."/>
            <person name="van Wyk S."/>
            <person name="Wingfield M.J."/>
            <person name="Xiong C."/>
            <person name="Yue Q."/>
            <person name="Zhang X."/>
        </authorList>
    </citation>
    <scope>NUCLEOTIDE SEQUENCE [LARGE SCALE GENOMIC DNA]</scope>
    <source>
        <strain evidence="1 2">DSM 5745</strain>
    </source>
</reference>
<dbReference type="EMBL" id="PVWQ01000011">
    <property type="protein sequence ID" value="RDW68997.1"/>
    <property type="molecule type" value="Genomic_DNA"/>
</dbReference>
<dbReference type="AlphaFoldDB" id="A0A3D8R4T9"/>
<dbReference type="GeneID" id="38119127"/>